<evidence type="ECO:0000256" key="1">
    <source>
        <dbReference type="ARBA" id="ARBA00001947"/>
    </source>
</evidence>
<keyword evidence="9" id="KW-1185">Reference proteome</keyword>
<dbReference type="Gene3D" id="3.40.630.10">
    <property type="entry name" value="Zn peptidases"/>
    <property type="match status" value="1"/>
</dbReference>
<evidence type="ECO:0000313" key="8">
    <source>
        <dbReference type="EMBL" id="NEX63010.1"/>
    </source>
</evidence>
<dbReference type="PIRSF" id="PIRSF037238">
    <property type="entry name" value="Carboxypeptidase_G2"/>
    <property type="match status" value="1"/>
</dbReference>
<comment type="cofactor">
    <cofactor evidence="1">
        <name>Zn(2+)</name>
        <dbReference type="ChEBI" id="CHEBI:29105"/>
    </cofactor>
</comment>
<feature type="domain" description="Peptidase M20 dimerisation" evidence="7">
    <location>
        <begin position="224"/>
        <end position="319"/>
    </location>
</feature>
<dbReference type="CDD" id="cd03885">
    <property type="entry name" value="M20_CPDG2"/>
    <property type="match status" value="1"/>
</dbReference>
<dbReference type="GO" id="GO:0016787">
    <property type="term" value="F:hydrolase activity"/>
    <property type="evidence" value="ECO:0007669"/>
    <property type="project" value="UniProtKB-KW"/>
</dbReference>
<keyword evidence="2" id="KW-0479">Metal-binding</keyword>
<feature type="active site" description="Proton acceptor" evidence="5">
    <location>
        <position position="184"/>
    </location>
</feature>
<dbReference type="InterPro" id="IPR011650">
    <property type="entry name" value="Peptidase_M20_dimer"/>
</dbReference>
<feature type="active site" evidence="5">
    <location>
        <position position="123"/>
    </location>
</feature>
<evidence type="ECO:0000256" key="6">
    <source>
        <dbReference type="SAM" id="SignalP"/>
    </source>
</evidence>
<dbReference type="PROSITE" id="PS00759">
    <property type="entry name" value="ARGE_DAPE_CPG2_2"/>
    <property type="match status" value="1"/>
</dbReference>
<dbReference type="InterPro" id="IPR050072">
    <property type="entry name" value="Peptidase_M20A"/>
</dbReference>
<feature type="signal peptide" evidence="6">
    <location>
        <begin position="1"/>
        <end position="36"/>
    </location>
</feature>
<evidence type="ECO:0000256" key="3">
    <source>
        <dbReference type="ARBA" id="ARBA00022801"/>
    </source>
</evidence>
<protein>
    <submittedName>
        <fullName evidence="8">M20/M25/M40 family metallo-hydrolase</fullName>
    </submittedName>
</protein>
<evidence type="ECO:0000256" key="2">
    <source>
        <dbReference type="ARBA" id="ARBA00022723"/>
    </source>
</evidence>
<evidence type="ECO:0000256" key="5">
    <source>
        <dbReference type="PIRSR" id="PIRSR037238-1"/>
    </source>
</evidence>
<evidence type="ECO:0000256" key="4">
    <source>
        <dbReference type="ARBA" id="ARBA00022833"/>
    </source>
</evidence>
<keyword evidence="3 8" id="KW-0378">Hydrolase</keyword>
<dbReference type="InterPro" id="IPR002933">
    <property type="entry name" value="Peptidase_M20"/>
</dbReference>
<evidence type="ECO:0000259" key="7">
    <source>
        <dbReference type="Pfam" id="PF07687"/>
    </source>
</evidence>
<feature type="chain" id="PRO_5025335811" evidence="6">
    <location>
        <begin position="37"/>
        <end position="430"/>
    </location>
</feature>
<dbReference type="AlphaFoldDB" id="A0A6B3SQ28"/>
<dbReference type="GO" id="GO:0046872">
    <property type="term" value="F:metal ion binding"/>
    <property type="evidence" value="ECO:0007669"/>
    <property type="project" value="UniProtKB-KW"/>
</dbReference>
<proteinExistence type="predicted"/>
<dbReference type="InterPro" id="IPR001261">
    <property type="entry name" value="ArgE/DapE_CS"/>
</dbReference>
<dbReference type="RefSeq" id="WP_163966313.1">
    <property type="nucleotide sequence ID" value="NZ_JAAIVB010000065.1"/>
</dbReference>
<organism evidence="8 9">
    <name type="scientific">Noviherbaspirillum galbum</name>
    <dbReference type="NCBI Taxonomy" id="2709383"/>
    <lineage>
        <taxon>Bacteria</taxon>
        <taxon>Pseudomonadati</taxon>
        <taxon>Pseudomonadota</taxon>
        <taxon>Betaproteobacteria</taxon>
        <taxon>Burkholderiales</taxon>
        <taxon>Oxalobacteraceae</taxon>
        <taxon>Noviherbaspirillum</taxon>
    </lineage>
</organism>
<dbReference type="InterPro" id="IPR017150">
    <property type="entry name" value="Pept_M20_glutamate_carboxypep"/>
</dbReference>
<dbReference type="Gene3D" id="3.30.70.360">
    <property type="match status" value="1"/>
</dbReference>
<dbReference type="PANTHER" id="PTHR43808">
    <property type="entry name" value="ACETYLORNITHINE DEACETYLASE"/>
    <property type="match status" value="1"/>
</dbReference>
<dbReference type="SUPFAM" id="SSF53187">
    <property type="entry name" value="Zn-dependent exopeptidases"/>
    <property type="match status" value="1"/>
</dbReference>
<dbReference type="EMBL" id="JAAIVB010000065">
    <property type="protein sequence ID" value="NEX63010.1"/>
    <property type="molecule type" value="Genomic_DNA"/>
</dbReference>
<dbReference type="InterPro" id="IPR036264">
    <property type="entry name" value="Bact_exopeptidase_dim_dom"/>
</dbReference>
<reference evidence="8 9" key="1">
    <citation type="submission" date="2020-02" db="EMBL/GenBank/DDBJ databases">
        <authorList>
            <person name="Kim M.K."/>
        </authorList>
    </citation>
    <scope>NUCLEOTIDE SEQUENCE [LARGE SCALE GENOMIC DNA]</scope>
    <source>
        <strain evidence="8 9">17J57-3</strain>
    </source>
</reference>
<evidence type="ECO:0000313" key="9">
    <source>
        <dbReference type="Proteomes" id="UP000482155"/>
    </source>
</evidence>
<gene>
    <name evidence="8" type="ORF">G3574_18155</name>
</gene>
<keyword evidence="4" id="KW-0862">Zinc</keyword>
<dbReference type="Proteomes" id="UP000482155">
    <property type="component" value="Unassembled WGS sequence"/>
</dbReference>
<dbReference type="Pfam" id="PF07687">
    <property type="entry name" value="M20_dimer"/>
    <property type="match status" value="1"/>
</dbReference>
<dbReference type="NCBIfam" id="NF004788">
    <property type="entry name" value="PRK06133.1"/>
    <property type="match status" value="1"/>
</dbReference>
<dbReference type="Pfam" id="PF01546">
    <property type="entry name" value="Peptidase_M20"/>
    <property type="match status" value="1"/>
</dbReference>
<sequence length="430" mass="45793">MILRQKAHSFVQRAARKSIIAAALGMALVSMKPALAAADERLLQAARAEQDAVIASLKDMVNIESPSADAQGIARMADYTERRLKELGAKVDRRNSTTGPGQIVIGTLKGTGSKRLMLIAHMDTVYPKGILASQPYRVEGNRIYGPGIADDKGGIAVILHGLKMLNDAGWKDYATITVLFNSDEEVGSVGSGELIANLAAEHDVVFSCEPSAIKPEILLLGAAGTGKVTMQVRGKSAHAGANPELGRNALLEMSHQLIRTQDAAKAVPGTQMNWTMAQAGRVVNQIPESATATADMRLTVSDGFERLERELKERVKTPVIPDTVTEISIERGRPPFVASPASREFAAQGQAVYAEMQRELTLLPMTGGATDAGFAARSGKAIVVESFGLAGAGYHARDEFITVDAIVPRLYLLARMLQQAGLMKTGGPAK</sequence>
<comment type="caution">
    <text evidence="8">The sequence shown here is derived from an EMBL/GenBank/DDBJ whole genome shotgun (WGS) entry which is preliminary data.</text>
</comment>
<dbReference type="PROSITE" id="PS00758">
    <property type="entry name" value="ARGE_DAPE_CPG2_1"/>
    <property type="match status" value="1"/>
</dbReference>
<keyword evidence="6" id="KW-0732">Signal</keyword>
<dbReference type="PANTHER" id="PTHR43808:SF10">
    <property type="entry name" value="BLL3749 PROTEIN"/>
    <property type="match status" value="1"/>
</dbReference>
<name>A0A6B3SQ28_9BURK</name>
<accession>A0A6B3SQ28</accession>
<dbReference type="SUPFAM" id="SSF55031">
    <property type="entry name" value="Bacterial exopeptidase dimerisation domain"/>
    <property type="match status" value="1"/>
</dbReference>